<evidence type="ECO:0000313" key="1">
    <source>
        <dbReference type="EMBL" id="UUZ46297.1"/>
    </source>
</evidence>
<protein>
    <submittedName>
        <fullName evidence="1">4-hydroxythreonine-4-phosphate dehydrogenase PdxA</fullName>
        <ecNumber evidence="1">1.1.1.262</ecNumber>
    </submittedName>
</protein>
<keyword evidence="1" id="KW-0560">Oxidoreductase</keyword>
<gene>
    <name evidence="1" type="ORF">LP422_08950</name>
</gene>
<dbReference type="EMBL" id="CP087977">
    <property type="protein sequence ID" value="UUZ46297.1"/>
    <property type="molecule type" value="Genomic_DNA"/>
</dbReference>
<dbReference type="Proteomes" id="UP001059663">
    <property type="component" value="Chromosome"/>
</dbReference>
<name>A0AC61U8G4_9MICO</name>
<sequence length="128" mass="13545">MPGRTAPSATRRSTSCDPRSPPSTPRARPWPVRSRRTRSSTTGSSAATTGCSRSTTTGGHIAAKTYDFDGTISVTVGLPILRTSVDHGTAFDIAGTGKADHGTMRSAYLAAVDYAPFVDRIREEYLPG</sequence>
<dbReference type="EC" id="1.1.1.262" evidence="1"/>
<organism evidence="1 2">
    <name type="scientific">Janibacter limosus</name>
    <dbReference type="NCBI Taxonomy" id="53458"/>
    <lineage>
        <taxon>Bacteria</taxon>
        <taxon>Bacillati</taxon>
        <taxon>Actinomycetota</taxon>
        <taxon>Actinomycetes</taxon>
        <taxon>Micrococcales</taxon>
        <taxon>Intrasporangiaceae</taxon>
        <taxon>Janibacter</taxon>
    </lineage>
</organism>
<evidence type="ECO:0000313" key="2">
    <source>
        <dbReference type="Proteomes" id="UP001059663"/>
    </source>
</evidence>
<accession>A0AC61U8G4</accession>
<reference evidence="1" key="1">
    <citation type="submission" date="2021-11" db="EMBL/GenBank/DDBJ databases">
        <title>Study of the species diversity of bacterial strains isolated from a unique natural object - Shulgan-Tash cave (Bashkiria).</title>
        <authorList>
            <person name="Sazanova A.L."/>
            <person name="Chirak E.R."/>
            <person name="Safronova V.I."/>
        </authorList>
    </citation>
    <scope>NUCLEOTIDE SEQUENCE</scope>
    <source>
        <strain evidence="1">P1</strain>
    </source>
</reference>
<proteinExistence type="predicted"/>